<name>V2WQR7_MONRO</name>
<protein>
    <submittedName>
        <fullName evidence="2">Ov-16 antigen</fullName>
    </submittedName>
</protein>
<proteinExistence type="predicted"/>
<feature type="chain" id="PRO_5004711813" evidence="1">
    <location>
        <begin position="18"/>
        <end position="244"/>
    </location>
</feature>
<keyword evidence="1" id="KW-0732">Signal</keyword>
<dbReference type="PANTHER" id="PTHR11362:SF82">
    <property type="entry name" value="PHOSPHATIDYLETHANOLAMINE-BINDING PROTEIN 4"/>
    <property type="match status" value="1"/>
</dbReference>
<dbReference type="HOGENOM" id="CLU_043994_1_0_1"/>
<dbReference type="Pfam" id="PF01161">
    <property type="entry name" value="PBP"/>
    <property type="match status" value="1"/>
</dbReference>
<sequence>MLSSTLFASLLISTAFALPQKRAASDLSEISTLFQQKQLVPDVFPSFKPSAFLDVVYTDSSTKKSINVTAGGSLTVQQTANAPQFFLRGAENASYVVAMIDPDAPTPQNRSLAQVRHVLGGNFQLEKDGELKNTTAALSEYVPPGPPPGSDPHRYLVVVYKQPTPDLDCVADELVNASTPIVGFNLTTFAEKVGLGQPIAGNFWLTGPGEASTSSASASGADRVGTRVGVITGAVIFAAAIVLF</sequence>
<comment type="caution">
    <text evidence="2">The sequence shown here is derived from an EMBL/GenBank/DDBJ whole genome shotgun (WGS) entry which is preliminary data.</text>
</comment>
<evidence type="ECO:0000313" key="2">
    <source>
        <dbReference type="EMBL" id="ESK82575.1"/>
    </source>
</evidence>
<dbReference type="KEGG" id="mrr:Moror_3674"/>
<dbReference type="EMBL" id="AWSO01001868">
    <property type="protein sequence ID" value="ESK82575.1"/>
    <property type="molecule type" value="Genomic_DNA"/>
</dbReference>
<reference evidence="2 3" key="1">
    <citation type="journal article" date="2014" name="BMC Genomics">
        <title>Genome and secretome analysis of the hemibiotrophic fungal pathogen, Moniliophthora roreri, which causes frosty pod rot disease of cacao: mechanisms of the biotrophic and necrotrophic phases.</title>
        <authorList>
            <person name="Meinhardt L.W."/>
            <person name="Costa G.G.L."/>
            <person name="Thomazella D.P.T."/>
            <person name="Teixeira P.J.P.L."/>
            <person name="Carazzolle M.F."/>
            <person name="Schuster S.C."/>
            <person name="Carlson J.E."/>
            <person name="Guiltinan M.J."/>
            <person name="Mieczkowski P."/>
            <person name="Farmer A."/>
            <person name="Ramaraj T."/>
            <person name="Crozier J."/>
            <person name="Davis R.E."/>
            <person name="Shao J."/>
            <person name="Melnick R.L."/>
            <person name="Pereira G.A.G."/>
            <person name="Bailey B.A."/>
        </authorList>
    </citation>
    <scope>NUCLEOTIDE SEQUENCE [LARGE SCALE GENOMIC DNA]</scope>
    <source>
        <strain evidence="2 3">MCA 2997</strain>
    </source>
</reference>
<dbReference type="PANTHER" id="PTHR11362">
    <property type="entry name" value="PHOSPHATIDYLETHANOLAMINE-BINDING PROTEIN"/>
    <property type="match status" value="1"/>
</dbReference>
<dbReference type="InterPro" id="IPR035810">
    <property type="entry name" value="PEBP_euk"/>
</dbReference>
<feature type="signal peptide" evidence="1">
    <location>
        <begin position="1"/>
        <end position="17"/>
    </location>
</feature>
<dbReference type="InterPro" id="IPR036610">
    <property type="entry name" value="PEBP-like_sf"/>
</dbReference>
<gene>
    <name evidence="2" type="ORF">Moror_3674</name>
</gene>
<dbReference type="STRING" id="1381753.V2WQR7"/>
<dbReference type="AlphaFoldDB" id="V2WQR7"/>
<accession>V2WQR7</accession>
<evidence type="ECO:0000313" key="3">
    <source>
        <dbReference type="Proteomes" id="UP000017559"/>
    </source>
</evidence>
<dbReference type="SUPFAM" id="SSF49777">
    <property type="entry name" value="PEBP-like"/>
    <property type="match status" value="1"/>
</dbReference>
<evidence type="ECO:0000256" key="1">
    <source>
        <dbReference type="SAM" id="SignalP"/>
    </source>
</evidence>
<dbReference type="InterPro" id="IPR008914">
    <property type="entry name" value="PEBP"/>
</dbReference>
<keyword evidence="3" id="KW-1185">Reference proteome</keyword>
<organism evidence="2 3">
    <name type="scientific">Moniliophthora roreri (strain MCA 2997)</name>
    <name type="common">Cocoa frosty pod rot fungus</name>
    <name type="synonym">Crinipellis roreri</name>
    <dbReference type="NCBI Taxonomy" id="1381753"/>
    <lineage>
        <taxon>Eukaryota</taxon>
        <taxon>Fungi</taxon>
        <taxon>Dikarya</taxon>
        <taxon>Basidiomycota</taxon>
        <taxon>Agaricomycotina</taxon>
        <taxon>Agaricomycetes</taxon>
        <taxon>Agaricomycetidae</taxon>
        <taxon>Agaricales</taxon>
        <taxon>Marasmiineae</taxon>
        <taxon>Marasmiaceae</taxon>
        <taxon>Moniliophthora</taxon>
    </lineage>
</organism>
<dbReference type="CDD" id="cd00866">
    <property type="entry name" value="PEBP_euk"/>
    <property type="match status" value="1"/>
</dbReference>
<dbReference type="OrthoDB" id="275748at2759"/>
<dbReference type="Proteomes" id="UP000017559">
    <property type="component" value="Unassembled WGS sequence"/>
</dbReference>
<dbReference type="Gene3D" id="3.90.280.10">
    <property type="entry name" value="PEBP-like"/>
    <property type="match status" value="1"/>
</dbReference>